<comment type="caution">
    <text evidence="8">The sequence shown here is derived from an EMBL/GenBank/DDBJ whole genome shotgun (WGS) entry which is preliminary data.</text>
</comment>
<comment type="catalytic activity">
    <reaction evidence="4">
        <text>N(6)-[(R)-lipoyl]-L-lysyl-[protein] + 3-methyl-2-oxobutanoate + H(+) = N(6)-[(R)-S(8)-2-methylpropanoyldihydrolipoyl]-L-lysyl-[protein] + CO2</text>
        <dbReference type="Rhea" id="RHEA:13457"/>
        <dbReference type="Rhea" id="RHEA-COMP:10474"/>
        <dbReference type="Rhea" id="RHEA-COMP:10497"/>
        <dbReference type="ChEBI" id="CHEBI:11851"/>
        <dbReference type="ChEBI" id="CHEBI:15378"/>
        <dbReference type="ChEBI" id="CHEBI:16526"/>
        <dbReference type="ChEBI" id="CHEBI:83099"/>
        <dbReference type="ChEBI" id="CHEBI:83142"/>
        <dbReference type="EC" id="1.2.4.4"/>
    </reaction>
</comment>
<dbReference type="GO" id="GO:0003863">
    <property type="term" value="F:branched-chain 2-oxo acid dehydrogenase activity"/>
    <property type="evidence" value="ECO:0007669"/>
    <property type="project" value="UniProtKB-EC"/>
</dbReference>
<name>A0A369Q499_9SPHN</name>
<evidence type="ECO:0000256" key="3">
    <source>
        <dbReference type="ARBA" id="ARBA00023052"/>
    </source>
</evidence>
<dbReference type="EC" id="1.2.4.4" evidence="4"/>
<comment type="similarity">
    <text evidence="4">Belongs to the BCKDHA family.</text>
</comment>
<keyword evidence="2 4" id="KW-0560">Oxidoreductase</keyword>
<feature type="domain" description="Dehydrogenase E1 component" evidence="6">
    <location>
        <begin position="98"/>
        <end position="393"/>
    </location>
</feature>
<dbReference type="GO" id="GO:0009083">
    <property type="term" value="P:branched-chain amino acid catabolic process"/>
    <property type="evidence" value="ECO:0007669"/>
    <property type="project" value="TreeGrafter"/>
</dbReference>
<dbReference type="PANTHER" id="PTHR43380:SF1">
    <property type="entry name" value="2-OXOISOVALERATE DEHYDROGENASE SUBUNIT ALPHA, MITOCHONDRIAL"/>
    <property type="match status" value="1"/>
</dbReference>
<keyword evidence="9" id="KW-1185">Reference proteome</keyword>
<evidence type="ECO:0000256" key="1">
    <source>
        <dbReference type="ARBA" id="ARBA00001964"/>
    </source>
</evidence>
<comment type="cofactor">
    <cofactor evidence="1 4">
        <name>thiamine diphosphate</name>
        <dbReference type="ChEBI" id="CHEBI:58937"/>
    </cofactor>
</comment>
<comment type="function">
    <text evidence="4">The branched-chain alpha-keto dehydrogenase complex catalyzes the overall conversion of alpha-keto acids to acyl-CoA and CO(2). It contains multiple copies of three enzymatic components: branched-chain alpha-keto acid decarboxylase (E1), lipoamide acyltransferase (E2) and lipoamide dehydrogenase (E3).</text>
</comment>
<dbReference type="EMBL" id="QBKA01000002">
    <property type="protein sequence ID" value="RDC59713.1"/>
    <property type="molecule type" value="Genomic_DNA"/>
</dbReference>
<dbReference type="RefSeq" id="WP_230079871.1">
    <property type="nucleotide sequence ID" value="NZ_QBKA01000002.1"/>
</dbReference>
<feature type="region of interest" description="Disordered" evidence="5">
    <location>
        <begin position="1"/>
        <end position="31"/>
    </location>
</feature>
<dbReference type="Proteomes" id="UP000253727">
    <property type="component" value="Unassembled WGS sequence"/>
</dbReference>
<proteinExistence type="inferred from homology"/>
<sequence>MAGKPDTARPNTGAGGGSNRPALSLHVPEPYYRPGDAVDFSHVTVTTPGDQPRPDENCHPDETVGLTTDLIRVLGDDNMPHGPWDPKLSPDTLREMLRHMAMTRAFDERMYRGQRQGKTSFYMKCTGEEATSISAAMALASDDMVFPSYRQQGVLVARGYPLIEMINQIYSNRGDKLKGRQLPIMYSSREHSFFTISGNLATQTPQAVGWAMSSQIKGDSRIAATWIGDGSTAEGDFHAACIFATVYNAPVIFNIVNNQWAISSFSGFAGAERTTFAARAIGYGMAGLRVDGNDPLAVYAAEKWAADRARANAGPTVIEHFTYRAEGHSTSDDPAAYRSAQERDEWPLGDPVMRLKDHLIALGEWDEERQTALDTECVTEVKRVTKEAEKNGILGHGLHHPFHTMFEDVFEDLPWHLEEQAAQAVHERKTKFPEGLPK</sequence>
<dbReference type="InterPro" id="IPR050771">
    <property type="entry name" value="Alpha-ketoacid_DH_E1_comp"/>
</dbReference>
<organism evidence="8 9">
    <name type="scientific">Alteripontixanthobacter maritimus</name>
    <dbReference type="NCBI Taxonomy" id="2161824"/>
    <lineage>
        <taxon>Bacteria</taxon>
        <taxon>Pseudomonadati</taxon>
        <taxon>Pseudomonadota</taxon>
        <taxon>Alphaproteobacteria</taxon>
        <taxon>Sphingomonadales</taxon>
        <taxon>Erythrobacteraceae</taxon>
        <taxon>Alteripontixanthobacter</taxon>
    </lineage>
</organism>
<dbReference type="Pfam" id="PF00676">
    <property type="entry name" value="E1_dh"/>
    <property type="match status" value="1"/>
</dbReference>
<evidence type="ECO:0000313" key="9">
    <source>
        <dbReference type="Proteomes" id="UP000253727"/>
    </source>
</evidence>
<dbReference type="Pfam" id="PF12573">
    <property type="entry name" value="OxoDH_E1alpha_N"/>
    <property type="match status" value="1"/>
</dbReference>
<dbReference type="SUPFAM" id="SSF52518">
    <property type="entry name" value="Thiamin diphosphate-binding fold (THDP-binding)"/>
    <property type="match status" value="1"/>
</dbReference>
<keyword evidence="3 4" id="KW-0786">Thiamine pyrophosphate</keyword>
<evidence type="ECO:0000259" key="7">
    <source>
        <dbReference type="Pfam" id="PF12573"/>
    </source>
</evidence>
<dbReference type="CDD" id="cd02000">
    <property type="entry name" value="TPP_E1_PDC_ADC_BCADC"/>
    <property type="match status" value="1"/>
</dbReference>
<dbReference type="InterPro" id="IPR022593">
    <property type="entry name" value="Oxoisoval_DH_suAlpha_N_dom"/>
</dbReference>
<evidence type="ECO:0000313" key="8">
    <source>
        <dbReference type="EMBL" id="RDC59713.1"/>
    </source>
</evidence>
<accession>A0A369Q499</accession>
<dbReference type="InterPro" id="IPR029061">
    <property type="entry name" value="THDP-binding"/>
</dbReference>
<feature type="domain" description="2-oxoisovalerate dehydrogenase E1 alpha subunit N-terminal" evidence="7">
    <location>
        <begin position="21"/>
        <end position="61"/>
    </location>
</feature>
<evidence type="ECO:0000259" key="6">
    <source>
        <dbReference type="Pfam" id="PF00676"/>
    </source>
</evidence>
<evidence type="ECO:0000256" key="5">
    <source>
        <dbReference type="SAM" id="MobiDB-lite"/>
    </source>
</evidence>
<dbReference type="InterPro" id="IPR001017">
    <property type="entry name" value="DH_E1"/>
</dbReference>
<protein>
    <recommendedName>
        <fullName evidence="4">2-oxoisovalerate dehydrogenase subunit alpha</fullName>
        <ecNumber evidence="4">1.2.4.4</ecNumber>
    </recommendedName>
    <alternativeName>
        <fullName evidence="4">Branched-chain alpha-keto acid dehydrogenase E1 component alpha chain</fullName>
    </alternativeName>
</protein>
<evidence type="ECO:0000256" key="2">
    <source>
        <dbReference type="ARBA" id="ARBA00023002"/>
    </source>
</evidence>
<reference evidence="8 9" key="1">
    <citation type="submission" date="2018-04" db="EMBL/GenBank/DDBJ databases">
        <title>Altererythrobacter sp. HME9302 genome sequencing and assembly.</title>
        <authorList>
            <person name="Kang H."/>
            <person name="Kim H."/>
            <person name="Joh K."/>
        </authorList>
    </citation>
    <scope>NUCLEOTIDE SEQUENCE [LARGE SCALE GENOMIC DNA]</scope>
    <source>
        <strain evidence="8 9">HME9302</strain>
    </source>
</reference>
<dbReference type="Gene3D" id="3.40.50.970">
    <property type="match status" value="1"/>
</dbReference>
<dbReference type="AlphaFoldDB" id="A0A369Q499"/>
<dbReference type="PANTHER" id="PTHR43380">
    <property type="entry name" value="2-OXOISOVALERATE DEHYDROGENASE SUBUNIT ALPHA, MITOCHONDRIAL"/>
    <property type="match status" value="1"/>
</dbReference>
<evidence type="ECO:0000256" key="4">
    <source>
        <dbReference type="RuleBase" id="RU365014"/>
    </source>
</evidence>
<gene>
    <name evidence="8" type="ORF">HME9302_00906</name>
</gene>